<gene>
    <name evidence="2" type="ORF">EZL74_08700</name>
</gene>
<evidence type="ECO:0008006" key="4">
    <source>
        <dbReference type="Google" id="ProtNLM"/>
    </source>
</evidence>
<evidence type="ECO:0000313" key="2">
    <source>
        <dbReference type="EMBL" id="TBX68380.1"/>
    </source>
</evidence>
<dbReference type="OrthoDB" id="1373903at2"/>
<reference evidence="2 3" key="1">
    <citation type="submission" date="2019-02" db="EMBL/GenBank/DDBJ databases">
        <title>Flavobacterium sp. RD-2-33 isolated from forest soil.</title>
        <authorList>
            <person name="Chaudhary D.K."/>
        </authorList>
    </citation>
    <scope>NUCLEOTIDE SEQUENCE [LARGE SCALE GENOMIC DNA]</scope>
    <source>
        <strain evidence="2 3">RD-2-33</strain>
    </source>
</reference>
<protein>
    <recommendedName>
        <fullName evidence="4">DUF5017 domain-containing protein</fullName>
    </recommendedName>
</protein>
<feature type="chain" id="PRO_5020269265" description="DUF5017 domain-containing protein" evidence="1">
    <location>
        <begin position="23"/>
        <end position="193"/>
    </location>
</feature>
<dbReference type="RefSeq" id="WP_131476224.1">
    <property type="nucleotide sequence ID" value="NZ_SJPE01000009.1"/>
</dbReference>
<feature type="signal peptide" evidence="1">
    <location>
        <begin position="1"/>
        <end position="22"/>
    </location>
</feature>
<dbReference type="EMBL" id="SJPE01000009">
    <property type="protein sequence ID" value="TBX68380.1"/>
    <property type="molecule type" value="Genomic_DNA"/>
</dbReference>
<sequence>MKKIKYILLVAVALLLSNCDTNDDGFYSTVYVNVPHLVSIAPHTSNYTVGEKLYVTADFSRYQDENGKLLDLYKTTGATAFTFSYVIEKQVAAATWETVFVNNNLLDVVKGQAENGSFVNGICVYNSTDETYEYNVGFPLLSAGTYRLSYGYNSDSTTEVEIRSLSPAKRLTIKINSLLAGIDSEGYYNFTVN</sequence>
<keyword evidence="1" id="KW-0732">Signal</keyword>
<organism evidence="2 3">
    <name type="scientific">Flavobacterium silvisoli</name>
    <dbReference type="NCBI Taxonomy" id="2529433"/>
    <lineage>
        <taxon>Bacteria</taxon>
        <taxon>Pseudomonadati</taxon>
        <taxon>Bacteroidota</taxon>
        <taxon>Flavobacteriia</taxon>
        <taxon>Flavobacteriales</taxon>
        <taxon>Flavobacteriaceae</taxon>
        <taxon>Flavobacterium</taxon>
    </lineage>
</organism>
<proteinExistence type="predicted"/>
<accession>A0A4Q9YX43</accession>
<evidence type="ECO:0000313" key="3">
    <source>
        <dbReference type="Proteomes" id="UP000293300"/>
    </source>
</evidence>
<dbReference type="AlphaFoldDB" id="A0A4Q9YX43"/>
<keyword evidence="3" id="KW-1185">Reference proteome</keyword>
<name>A0A4Q9YX43_9FLAO</name>
<dbReference type="Proteomes" id="UP000293300">
    <property type="component" value="Unassembled WGS sequence"/>
</dbReference>
<comment type="caution">
    <text evidence="2">The sequence shown here is derived from an EMBL/GenBank/DDBJ whole genome shotgun (WGS) entry which is preliminary data.</text>
</comment>
<evidence type="ECO:0000256" key="1">
    <source>
        <dbReference type="SAM" id="SignalP"/>
    </source>
</evidence>